<evidence type="ECO:0000256" key="3">
    <source>
        <dbReference type="ARBA" id="ARBA00022692"/>
    </source>
</evidence>
<dbReference type="GO" id="GO:1902600">
    <property type="term" value="P:proton transmembrane transport"/>
    <property type="evidence" value="ECO:0007669"/>
    <property type="project" value="InterPro"/>
</dbReference>
<comment type="subcellular location">
    <subcellularLocation>
        <location evidence="1">Membrane</location>
        <topology evidence="1">Multi-pass membrane protein</topology>
    </subcellularLocation>
</comment>
<dbReference type="GO" id="GO:0015297">
    <property type="term" value="F:antiporter activity"/>
    <property type="evidence" value="ECO:0007669"/>
    <property type="project" value="InterPro"/>
</dbReference>
<evidence type="ECO:0000256" key="6">
    <source>
        <dbReference type="ARBA" id="ARBA00023136"/>
    </source>
</evidence>
<feature type="transmembrane region" description="Helical" evidence="7">
    <location>
        <begin position="91"/>
        <end position="113"/>
    </location>
</feature>
<feature type="transmembrane region" description="Helical" evidence="7">
    <location>
        <begin position="281"/>
        <end position="297"/>
    </location>
</feature>
<feature type="transmembrane region" description="Helical" evidence="7">
    <location>
        <begin position="52"/>
        <end position="71"/>
    </location>
</feature>
<dbReference type="AlphaFoldDB" id="A0A3B8G5M2"/>
<dbReference type="GO" id="GO:0016020">
    <property type="term" value="C:membrane"/>
    <property type="evidence" value="ECO:0007669"/>
    <property type="project" value="UniProtKB-SubCell"/>
</dbReference>
<proteinExistence type="predicted"/>
<feature type="transmembrane region" description="Helical" evidence="7">
    <location>
        <begin position="20"/>
        <end position="40"/>
    </location>
</feature>
<gene>
    <name evidence="9" type="primary">idmB11</name>
</gene>
<dbReference type="Pfam" id="PF00999">
    <property type="entry name" value="Na_H_Exchanger"/>
    <property type="match status" value="1"/>
</dbReference>
<dbReference type="InterPro" id="IPR038770">
    <property type="entry name" value="Na+/solute_symporter_sf"/>
</dbReference>
<keyword evidence="5" id="KW-0406">Ion transport</keyword>
<feature type="transmembrane region" description="Helical" evidence="7">
    <location>
        <begin position="189"/>
        <end position="212"/>
    </location>
</feature>
<feature type="domain" description="Cation/H+ exchanger transmembrane" evidence="8">
    <location>
        <begin position="36"/>
        <end position="420"/>
    </location>
</feature>
<keyword evidence="6 7" id="KW-0472">Membrane</keyword>
<evidence type="ECO:0000256" key="1">
    <source>
        <dbReference type="ARBA" id="ARBA00004141"/>
    </source>
</evidence>
<keyword evidence="4 7" id="KW-1133">Transmembrane helix</keyword>
<dbReference type="InterPro" id="IPR050794">
    <property type="entry name" value="CPA2_transporter"/>
</dbReference>
<organism evidence="9">
    <name type="scientific">Streptomyces sp. SoC090715LN-16</name>
    <dbReference type="NCBI Taxonomy" id="1898658"/>
    <lineage>
        <taxon>Bacteria</taxon>
        <taxon>Bacillati</taxon>
        <taxon>Actinomycetota</taxon>
        <taxon>Actinomycetes</taxon>
        <taxon>Kitasatosporales</taxon>
        <taxon>Streptomycetaceae</taxon>
        <taxon>Streptomyces</taxon>
    </lineage>
</organism>
<evidence type="ECO:0000313" key="9">
    <source>
        <dbReference type="EMBL" id="BBE36459.1"/>
    </source>
</evidence>
<protein>
    <submittedName>
        <fullName evidence="9">Na:H Exchanger</fullName>
    </submittedName>
</protein>
<sequence length="451" mass="46295">MSSLTMTSLTATAVVPPLDAHTTVVLLCNLGGLLAVAVLLGRLAAHFHMPPVVGELCAGVLLGPSLLAHLAPGLSAWLLPPDPARMHLLDAVGQLGVLLLTGMTGMQLDLGLVRRRGASAARISLFGIVLPLGLGVGAGFLVPGSLLPDTADRGTFAAFLGVAMGVSAIPVIAKTLTEMRLLHRDVGQLTLCAVAIDDIIGWILLSAVSAMATSTLTAHSLLAHLAWVPVVLLAALLLRPPIRALLRAVTRSGTPGLFLATVTVLLLLAAAGTQAAGLEGVFGAFLCGVVIGSTGFATPERCAALTTVVLAVLAPLYFATAGLRVDLTALRRPAVLLTAVVVLSLAVFGKFAGAYLGARLSRMGHWEGLALGAGMNARGVIEVIVAMVGLRLGVLSPALYTIVVLVAVITSLMAPPVLRVAMAKVEHTAEERLREHAAVADLSPAPSTEHR</sequence>
<dbReference type="PANTHER" id="PTHR32468">
    <property type="entry name" value="CATION/H + ANTIPORTER"/>
    <property type="match status" value="1"/>
</dbReference>
<feature type="transmembrane region" description="Helical" evidence="7">
    <location>
        <begin position="156"/>
        <end position="177"/>
    </location>
</feature>
<keyword evidence="3 7" id="KW-0812">Transmembrane</keyword>
<reference evidence="9" key="1">
    <citation type="journal article" date="2018" name="ACS Chem. Biol.">
        <title>Discovery of an Antibacterial Isoindolinone-Containing Tetracyclic Polyketide by Cryptic Gene Activation and Characterization of Its Biosynthetic Gene Cluster.</title>
        <authorList>
            <person name="Thong W.L."/>
            <person name="Shin-ya K."/>
            <person name="Nishiyama M."/>
            <person name="Kuzuyama T."/>
        </authorList>
    </citation>
    <scope>NUCLEOTIDE SEQUENCE</scope>
    <source>
        <strain evidence="9">SoC090715LN-16</strain>
    </source>
</reference>
<feature type="transmembrane region" description="Helical" evidence="7">
    <location>
        <begin position="257"/>
        <end position="275"/>
    </location>
</feature>
<feature type="transmembrane region" description="Helical" evidence="7">
    <location>
        <begin position="369"/>
        <end position="392"/>
    </location>
</feature>
<name>A0A3B8G5M2_9ACTN</name>
<feature type="transmembrane region" description="Helical" evidence="7">
    <location>
        <begin position="304"/>
        <end position="323"/>
    </location>
</feature>
<evidence type="ECO:0000256" key="4">
    <source>
        <dbReference type="ARBA" id="ARBA00022989"/>
    </source>
</evidence>
<evidence type="ECO:0000259" key="8">
    <source>
        <dbReference type="Pfam" id="PF00999"/>
    </source>
</evidence>
<dbReference type="EMBL" id="LC386909">
    <property type="protein sequence ID" value="BBE36459.1"/>
    <property type="molecule type" value="Genomic_DNA"/>
</dbReference>
<feature type="transmembrane region" description="Helical" evidence="7">
    <location>
        <begin position="218"/>
        <end position="237"/>
    </location>
</feature>
<feature type="transmembrane region" description="Helical" evidence="7">
    <location>
        <begin position="398"/>
        <end position="418"/>
    </location>
</feature>
<dbReference type="Gene3D" id="1.20.1530.20">
    <property type="match status" value="1"/>
</dbReference>
<feature type="transmembrane region" description="Helical" evidence="7">
    <location>
        <begin position="125"/>
        <end position="144"/>
    </location>
</feature>
<evidence type="ECO:0000256" key="2">
    <source>
        <dbReference type="ARBA" id="ARBA00022448"/>
    </source>
</evidence>
<keyword evidence="2" id="KW-0813">Transport</keyword>
<dbReference type="PANTHER" id="PTHR32468:SF0">
    <property type="entry name" value="K(+)_H(+) ANTIPORTER 1"/>
    <property type="match status" value="1"/>
</dbReference>
<evidence type="ECO:0000256" key="5">
    <source>
        <dbReference type="ARBA" id="ARBA00023065"/>
    </source>
</evidence>
<evidence type="ECO:0000256" key="7">
    <source>
        <dbReference type="SAM" id="Phobius"/>
    </source>
</evidence>
<feature type="transmembrane region" description="Helical" evidence="7">
    <location>
        <begin position="335"/>
        <end position="357"/>
    </location>
</feature>
<accession>A0A3B8G5M2</accession>
<dbReference type="InterPro" id="IPR006153">
    <property type="entry name" value="Cation/H_exchanger_TM"/>
</dbReference>